<accession>A0AA36IJI9</accession>
<dbReference type="Pfam" id="PF09346">
    <property type="entry name" value="SMI1_KNR4"/>
    <property type="match status" value="1"/>
</dbReference>
<sequence>MERRGALVLELLGSRGCLAPEDLCQLSVVNQEWRSFADAEAPWLVLARIVKLRPLPFCLESGGEVDPQASAKRQLLQSYEPVFHARRRIRRLWRRANGFWRCWAPEALASEASGGCSERQLAELEAKQNSELPEDLAEYLRCDGHEKEAFWFAEAQPGALAFRVGRLLGTKEMAQKALSPGWLPVACSREGTFTCIRLQHKSETASFGEVWSTPNDRDFDESHLRRQTTCFTEYLEDYVGLLESIPTQFAEQRLLSSLGQVLPELFACPRIYCNEQSSWITTGLGKGKGNLWQRVDRSHPVRIIFPSLGKSGAGLWTGGVFL</sequence>
<organism evidence="2 3">
    <name type="scientific">Effrenium voratum</name>
    <dbReference type="NCBI Taxonomy" id="2562239"/>
    <lineage>
        <taxon>Eukaryota</taxon>
        <taxon>Sar</taxon>
        <taxon>Alveolata</taxon>
        <taxon>Dinophyceae</taxon>
        <taxon>Suessiales</taxon>
        <taxon>Symbiodiniaceae</taxon>
        <taxon>Effrenium</taxon>
    </lineage>
</organism>
<reference evidence="2" key="1">
    <citation type="submission" date="2023-08" db="EMBL/GenBank/DDBJ databases">
        <authorList>
            <person name="Chen Y."/>
            <person name="Shah S."/>
            <person name="Dougan E. K."/>
            <person name="Thang M."/>
            <person name="Chan C."/>
        </authorList>
    </citation>
    <scope>NUCLEOTIDE SEQUENCE</scope>
</reference>
<dbReference type="AlphaFoldDB" id="A0AA36IJI9"/>
<name>A0AA36IJI9_9DINO</name>
<protein>
    <recommendedName>
        <fullName evidence="1">Knr4/Smi1-like domain-containing protein</fullName>
    </recommendedName>
</protein>
<feature type="domain" description="Knr4/Smi1-like" evidence="1">
    <location>
        <begin position="115"/>
        <end position="237"/>
    </location>
</feature>
<evidence type="ECO:0000259" key="1">
    <source>
        <dbReference type="SMART" id="SM00860"/>
    </source>
</evidence>
<gene>
    <name evidence="2" type="ORF">EVOR1521_LOCUS14693</name>
</gene>
<proteinExistence type="predicted"/>
<comment type="caution">
    <text evidence="2">The sequence shown here is derived from an EMBL/GenBank/DDBJ whole genome shotgun (WGS) entry which is preliminary data.</text>
</comment>
<keyword evidence="3" id="KW-1185">Reference proteome</keyword>
<evidence type="ECO:0000313" key="2">
    <source>
        <dbReference type="EMBL" id="CAJ1388963.1"/>
    </source>
</evidence>
<dbReference type="EMBL" id="CAUJNA010001780">
    <property type="protein sequence ID" value="CAJ1388963.1"/>
    <property type="molecule type" value="Genomic_DNA"/>
</dbReference>
<dbReference type="InterPro" id="IPR037883">
    <property type="entry name" value="Knr4/Smi1-like_sf"/>
</dbReference>
<dbReference type="InterPro" id="IPR018958">
    <property type="entry name" value="Knr4/Smi1-like_dom"/>
</dbReference>
<evidence type="ECO:0000313" key="3">
    <source>
        <dbReference type="Proteomes" id="UP001178507"/>
    </source>
</evidence>
<dbReference type="SUPFAM" id="SSF160631">
    <property type="entry name" value="SMI1/KNR4-like"/>
    <property type="match status" value="1"/>
</dbReference>
<dbReference type="Proteomes" id="UP001178507">
    <property type="component" value="Unassembled WGS sequence"/>
</dbReference>
<dbReference type="SMART" id="SM00860">
    <property type="entry name" value="SMI1_KNR4"/>
    <property type="match status" value="1"/>
</dbReference>